<keyword evidence="14" id="KW-1185">Reference proteome</keyword>
<evidence type="ECO:0000256" key="6">
    <source>
        <dbReference type="ARBA" id="ARBA00022927"/>
    </source>
</evidence>
<sequence>MRQLVIKPLRSALSSVLGGQLNLDEPFVVPEIIKAQAAAVLQKYRTSALSAVPLLSEDDVHGLCKDLIPGQSALQLVLLQLMRDKKVCLLQRDDERLVKFVQEGNSHVTPIGDTDIGIYELQKSEKLLSERLKSGCEESSKLTEEARSFNKAGNKNQALRCLRRRKLVEKRISALQGKLDTIQGILERISMAETDRKVVSAYEIGVSALRSTLKDVSLEKTESLVEQIQEFCDLQDDINQTLSGVGISDLDVDTDDLEKELNEILQSDEADFPEVPTGPLITSPQRVHDNKALDMSGLMSSLPDVPSASIMGSPGRPTVPKTNRGASPQKHPALFQ</sequence>
<comment type="caution">
    <text evidence="13">The sequence shown here is derived from an EMBL/GenBank/DDBJ whole genome shotgun (WGS) entry which is preliminary data.</text>
</comment>
<dbReference type="GO" id="GO:0005635">
    <property type="term" value="C:nuclear envelope"/>
    <property type="evidence" value="ECO:0007669"/>
    <property type="project" value="UniProtKB-SubCell"/>
</dbReference>
<keyword evidence="5" id="KW-0963">Cytoplasm</keyword>
<dbReference type="GO" id="GO:0000815">
    <property type="term" value="C:ESCRT III complex"/>
    <property type="evidence" value="ECO:0007669"/>
    <property type="project" value="TreeGrafter"/>
</dbReference>
<comment type="subcellular location">
    <subcellularLocation>
        <location evidence="2">Cytoplasm</location>
    </subcellularLocation>
    <subcellularLocation>
        <location evidence="1">Nucleus envelope</location>
    </subcellularLocation>
</comment>
<dbReference type="Pfam" id="PF25239">
    <property type="entry name" value="WHD_CHMP7"/>
    <property type="match status" value="1"/>
</dbReference>
<protein>
    <recommendedName>
        <fullName evidence="9">Charged multivesicular body protein 7</fullName>
    </recommendedName>
    <alternativeName>
        <fullName evidence="10">Chromatin-modifying protein 7</fullName>
    </alternativeName>
</protein>
<evidence type="ECO:0000256" key="4">
    <source>
        <dbReference type="ARBA" id="ARBA00022448"/>
    </source>
</evidence>
<keyword evidence="4" id="KW-0813">Transport</keyword>
<evidence type="ECO:0000256" key="1">
    <source>
        <dbReference type="ARBA" id="ARBA00004259"/>
    </source>
</evidence>
<evidence type="ECO:0000256" key="2">
    <source>
        <dbReference type="ARBA" id="ARBA00004496"/>
    </source>
</evidence>
<dbReference type="Gene3D" id="1.10.287.1060">
    <property type="entry name" value="ESAT-6-like"/>
    <property type="match status" value="1"/>
</dbReference>
<dbReference type="InterPro" id="IPR057471">
    <property type="entry name" value="CHMP7_WHD"/>
</dbReference>
<dbReference type="GO" id="GO:0032511">
    <property type="term" value="P:late endosome to vacuole transport via multivesicular body sorting pathway"/>
    <property type="evidence" value="ECO:0007669"/>
    <property type="project" value="TreeGrafter"/>
</dbReference>
<evidence type="ECO:0000256" key="9">
    <source>
        <dbReference type="ARBA" id="ARBA00041077"/>
    </source>
</evidence>
<feature type="domain" description="CHMP7 winged helix" evidence="12">
    <location>
        <begin position="33"/>
        <end position="100"/>
    </location>
</feature>
<evidence type="ECO:0000313" key="14">
    <source>
        <dbReference type="Proteomes" id="UP000824782"/>
    </source>
</evidence>
<feature type="region of interest" description="Disordered" evidence="11">
    <location>
        <begin position="297"/>
        <end position="336"/>
    </location>
</feature>
<evidence type="ECO:0000256" key="7">
    <source>
        <dbReference type="ARBA" id="ARBA00023054"/>
    </source>
</evidence>
<evidence type="ECO:0000256" key="3">
    <source>
        <dbReference type="ARBA" id="ARBA00006190"/>
    </source>
</evidence>
<name>A0AAV7BND2_ENGPU</name>
<dbReference type="Pfam" id="PF03357">
    <property type="entry name" value="Snf7"/>
    <property type="match status" value="1"/>
</dbReference>
<accession>A0AAV7BND2</accession>
<keyword evidence="6" id="KW-0653">Protein transport</keyword>
<keyword evidence="8" id="KW-0539">Nucleus</keyword>
<dbReference type="GO" id="GO:0009898">
    <property type="term" value="C:cytoplasmic side of plasma membrane"/>
    <property type="evidence" value="ECO:0007669"/>
    <property type="project" value="TreeGrafter"/>
</dbReference>
<gene>
    <name evidence="13" type="ORF">GDO81_009088</name>
</gene>
<dbReference type="PANTHER" id="PTHR22761">
    <property type="entry name" value="CHARGED MULTIVESICULAR BODY PROTEIN"/>
    <property type="match status" value="1"/>
</dbReference>
<evidence type="ECO:0000256" key="11">
    <source>
        <dbReference type="SAM" id="MobiDB-lite"/>
    </source>
</evidence>
<organism evidence="13 14">
    <name type="scientific">Engystomops pustulosus</name>
    <name type="common">Tungara frog</name>
    <name type="synonym">Physalaemus pustulosus</name>
    <dbReference type="NCBI Taxonomy" id="76066"/>
    <lineage>
        <taxon>Eukaryota</taxon>
        <taxon>Metazoa</taxon>
        <taxon>Chordata</taxon>
        <taxon>Craniata</taxon>
        <taxon>Vertebrata</taxon>
        <taxon>Euteleostomi</taxon>
        <taxon>Amphibia</taxon>
        <taxon>Batrachia</taxon>
        <taxon>Anura</taxon>
        <taxon>Neobatrachia</taxon>
        <taxon>Hyloidea</taxon>
        <taxon>Leptodactylidae</taxon>
        <taxon>Leiuperinae</taxon>
        <taxon>Engystomops</taxon>
    </lineage>
</organism>
<keyword evidence="7" id="KW-0175">Coiled coil</keyword>
<evidence type="ECO:0000313" key="13">
    <source>
        <dbReference type="EMBL" id="KAG8574197.1"/>
    </source>
</evidence>
<dbReference type="AlphaFoldDB" id="A0AAV7BND2"/>
<evidence type="ECO:0000256" key="5">
    <source>
        <dbReference type="ARBA" id="ARBA00022490"/>
    </source>
</evidence>
<evidence type="ECO:0000256" key="8">
    <source>
        <dbReference type="ARBA" id="ARBA00023242"/>
    </source>
</evidence>
<dbReference type="GO" id="GO:0015031">
    <property type="term" value="P:protein transport"/>
    <property type="evidence" value="ECO:0007669"/>
    <property type="project" value="UniProtKB-KW"/>
</dbReference>
<dbReference type="GO" id="GO:0005771">
    <property type="term" value="C:multivesicular body"/>
    <property type="evidence" value="ECO:0007669"/>
    <property type="project" value="TreeGrafter"/>
</dbReference>
<proteinExistence type="inferred from homology"/>
<dbReference type="GO" id="GO:0006900">
    <property type="term" value="P:vesicle budding from membrane"/>
    <property type="evidence" value="ECO:0007669"/>
    <property type="project" value="TreeGrafter"/>
</dbReference>
<dbReference type="InterPro" id="IPR005024">
    <property type="entry name" value="Snf7_fam"/>
</dbReference>
<dbReference type="Proteomes" id="UP000824782">
    <property type="component" value="Unassembled WGS sequence"/>
</dbReference>
<evidence type="ECO:0000256" key="10">
    <source>
        <dbReference type="ARBA" id="ARBA00041629"/>
    </source>
</evidence>
<dbReference type="PANTHER" id="PTHR22761:SF21">
    <property type="entry name" value="CHARGED MULTIVESICULAR BODY PROTEIN 7"/>
    <property type="match status" value="1"/>
</dbReference>
<dbReference type="EMBL" id="WNYA01000004">
    <property type="protein sequence ID" value="KAG8574197.1"/>
    <property type="molecule type" value="Genomic_DNA"/>
</dbReference>
<evidence type="ECO:0000259" key="12">
    <source>
        <dbReference type="Pfam" id="PF25239"/>
    </source>
</evidence>
<comment type="similarity">
    <text evidence="3">Belongs to the SNF7 family.</text>
</comment>
<reference evidence="13" key="1">
    <citation type="thesis" date="2020" institute="ProQuest LLC" country="789 East Eisenhower Parkway, Ann Arbor, MI, USA">
        <title>Comparative Genomics and Chromosome Evolution.</title>
        <authorList>
            <person name="Mudd A.B."/>
        </authorList>
    </citation>
    <scope>NUCLEOTIDE SEQUENCE</scope>
    <source>
        <strain evidence="13">237g6f4</strain>
        <tissue evidence="13">Blood</tissue>
    </source>
</reference>